<dbReference type="PANTHER" id="PTHR15832">
    <property type="entry name" value="SHC (SRC HOMOLOGY DOMAIN C-TERMINAL) ADAPTOR HOMOLOG"/>
    <property type="match status" value="1"/>
</dbReference>
<feature type="region of interest" description="Disordered" evidence="2">
    <location>
        <begin position="91"/>
        <end position="182"/>
    </location>
</feature>
<evidence type="ECO:0000259" key="3">
    <source>
        <dbReference type="PROSITE" id="PS50001"/>
    </source>
</evidence>
<protein>
    <recommendedName>
        <fullName evidence="3">SH2 domain-containing protein</fullName>
    </recommendedName>
</protein>
<dbReference type="SUPFAM" id="SSF55550">
    <property type="entry name" value="SH2 domain"/>
    <property type="match status" value="1"/>
</dbReference>
<dbReference type="EMBL" id="LSRL02000045">
    <property type="protein sequence ID" value="TDG47381.1"/>
    <property type="molecule type" value="Genomic_DNA"/>
</dbReference>
<feature type="compositionally biased region" description="Basic residues" evidence="2">
    <location>
        <begin position="102"/>
        <end position="120"/>
    </location>
</feature>
<dbReference type="OMA" id="AMQDIRL"/>
<gene>
    <name evidence="4" type="ORF">AWZ03_006240</name>
</gene>
<proteinExistence type="predicted"/>
<evidence type="ECO:0000313" key="5">
    <source>
        <dbReference type="Proteomes" id="UP000295192"/>
    </source>
</evidence>
<reference evidence="4 5" key="1">
    <citation type="journal article" date="2019" name="J. Hered.">
        <title>An Improved Genome Assembly for Drosophila navojoa, the Basal Species in the mojavensis Cluster.</title>
        <authorList>
            <person name="Vanderlinde T."/>
            <person name="Dupim E.G."/>
            <person name="Nazario-Yepiz N.O."/>
            <person name="Carvalho A.B."/>
        </authorList>
    </citation>
    <scope>NUCLEOTIDE SEQUENCE [LARGE SCALE GENOMIC DNA]</scope>
    <source>
        <strain evidence="4">Navoj_Jal97</strain>
        <tissue evidence="4">Whole organism</tissue>
    </source>
</reference>
<dbReference type="Pfam" id="PF00017">
    <property type="entry name" value="SH2"/>
    <property type="match status" value="1"/>
</dbReference>
<sequence length="445" mass="48739">MLGVSAAARNRKTIEICCRWTPTAMQDIRIRLEPQHNTAAFTNSPAEATSSAATLANAEAALIETGETKGSAEGSQLVQLLPELSFSAPTASSTAHYYQHQHQPHSHQHPHSHSLSHSHSHPVQPRATPRHQVEQLQLLHSHHTAHSQHNGQELGEQQMPRSPSSEEDNSPTEMNNCRRLVDKPPLVKRLTMGIGLLRGTEDSRPLVHNTCSSSLNSGSSQTISDGYVNEAICEPDKYVASKFGDSCRQSLTALETATQRLQSELPNNKKYLRETCSANSSPKLFAASSPLRLDNLSLAEQQELKGAAWYQAGIPREISLEVLSRQSPGAFLVRQSSTKPGCFALSLRVPPPAPRVAHYLILRTQRGYKIKGFTKEFSSLRALITHHSVMPELLPVPLTLPRPPHIRAHAQTYGHGGGNGNGGGGDFEMYGSLNDFRKMMADLNV</sequence>
<dbReference type="Proteomes" id="UP000295192">
    <property type="component" value="Unassembled WGS sequence"/>
</dbReference>
<evidence type="ECO:0000313" key="4">
    <source>
        <dbReference type="EMBL" id="TDG47381.1"/>
    </source>
</evidence>
<keyword evidence="5" id="KW-1185">Reference proteome</keyword>
<dbReference type="OrthoDB" id="10013007at2759"/>
<feature type="domain" description="SH2" evidence="3">
    <location>
        <begin position="309"/>
        <end position="402"/>
    </location>
</feature>
<dbReference type="SMART" id="SM00252">
    <property type="entry name" value="SH2"/>
    <property type="match status" value="1"/>
</dbReference>
<accession>A0A484BHY9</accession>
<evidence type="ECO:0000256" key="2">
    <source>
        <dbReference type="SAM" id="MobiDB-lite"/>
    </source>
</evidence>
<comment type="caution">
    <text evidence="4">The sequence shown here is derived from an EMBL/GenBank/DDBJ whole genome shotgun (WGS) entry which is preliminary data.</text>
</comment>
<evidence type="ECO:0000256" key="1">
    <source>
        <dbReference type="PROSITE-ProRule" id="PRU00191"/>
    </source>
</evidence>
<dbReference type="PRINTS" id="PR00401">
    <property type="entry name" value="SH2DOMAIN"/>
</dbReference>
<dbReference type="InterPro" id="IPR036860">
    <property type="entry name" value="SH2_dom_sf"/>
</dbReference>
<dbReference type="PANTHER" id="PTHR15832:SF2">
    <property type="entry name" value="SH2 DOMAIN-CONTAINING PROTEIN"/>
    <property type="match status" value="1"/>
</dbReference>
<dbReference type="InterPro" id="IPR000980">
    <property type="entry name" value="SH2"/>
</dbReference>
<name>A0A484BHY9_DRONA</name>
<organism evidence="4 5">
    <name type="scientific">Drosophila navojoa</name>
    <name type="common">Fruit fly</name>
    <dbReference type="NCBI Taxonomy" id="7232"/>
    <lineage>
        <taxon>Eukaryota</taxon>
        <taxon>Metazoa</taxon>
        <taxon>Ecdysozoa</taxon>
        <taxon>Arthropoda</taxon>
        <taxon>Hexapoda</taxon>
        <taxon>Insecta</taxon>
        <taxon>Pterygota</taxon>
        <taxon>Neoptera</taxon>
        <taxon>Endopterygota</taxon>
        <taxon>Diptera</taxon>
        <taxon>Brachycera</taxon>
        <taxon>Muscomorpha</taxon>
        <taxon>Ephydroidea</taxon>
        <taxon>Drosophilidae</taxon>
        <taxon>Drosophila</taxon>
    </lineage>
</organism>
<dbReference type="PROSITE" id="PS50001">
    <property type="entry name" value="SH2"/>
    <property type="match status" value="1"/>
</dbReference>
<keyword evidence="1" id="KW-0727">SH2 domain</keyword>
<dbReference type="AlphaFoldDB" id="A0A484BHY9"/>
<dbReference type="Gene3D" id="3.30.505.10">
    <property type="entry name" value="SH2 domain"/>
    <property type="match status" value="1"/>
</dbReference>